<evidence type="ECO:0000313" key="6">
    <source>
        <dbReference type="Proteomes" id="UP000634004"/>
    </source>
</evidence>
<dbReference type="Pfam" id="PF01047">
    <property type="entry name" value="MarR"/>
    <property type="match status" value="1"/>
</dbReference>
<evidence type="ECO:0000259" key="4">
    <source>
        <dbReference type="PROSITE" id="PS50995"/>
    </source>
</evidence>
<dbReference type="PROSITE" id="PS01117">
    <property type="entry name" value="HTH_MARR_1"/>
    <property type="match status" value="1"/>
</dbReference>
<dbReference type="InterPro" id="IPR039422">
    <property type="entry name" value="MarR/SlyA-like"/>
</dbReference>
<sequence length="172" mass="18913">MIGKDKDLLGSLIHDVAHLLRLDIDDRLKVHNLTRVKWLALGVIQDNPHISQSSLATNLELGNATVGRLVDRLVERGFVDRDNDPNDRRSYLLSLTPLAETTIDDLSDVPDALRDDALSGISQDDRTRLSGSLVEMKTNLKERLAALVGGLIMIDHAVPALFQDTITMAASI</sequence>
<dbReference type="AlphaFoldDB" id="A0A8J3CR70"/>
<dbReference type="SMART" id="SM00347">
    <property type="entry name" value="HTH_MARR"/>
    <property type="match status" value="1"/>
</dbReference>
<dbReference type="GO" id="GO:0006950">
    <property type="term" value="P:response to stress"/>
    <property type="evidence" value="ECO:0007669"/>
    <property type="project" value="TreeGrafter"/>
</dbReference>
<dbReference type="InterPro" id="IPR036390">
    <property type="entry name" value="WH_DNA-bd_sf"/>
</dbReference>
<dbReference type="Proteomes" id="UP000634004">
    <property type="component" value="Unassembled WGS sequence"/>
</dbReference>
<proteinExistence type="predicted"/>
<dbReference type="GO" id="GO:0003677">
    <property type="term" value="F:DNA binding"/>
    <property type="evidence" value="ECO:0007669"/>
    <property type="project" value="UniProtKB-KW"/>
</dbReference>
<dbReference type="PRINTS" id="PR00598">
    <property type="entry name" value="HTHMARR"/>
</dbReference>
<feature type="domain" description="HTH marR-type" evidence="4">
    <location>
        <begin position="6"/>
        <end position="138"/>
    </location>
</feature>
<evidence type="ECO:0000256" key="2">
    <source>
        <dbReference type="ARBA" id="ARBA00023125"/>
    </source>
</evidence>
<reference evidence="5" key="2">
    <citation type="submission" date="2020-09" db="EMBL/GenBank/DDBJ databases">
        <authorList>
            <person name="Sun Q."/>
            <person name="Kim S."/>
        </authorList>
    </citation>
    <scope>NUCLEOTIDE SEQUENCE</scope>
    <source>
        <strain evidence="5">KCTC 32513</strain>
    </source>
</reference>
<dbReference type="RefSeq" id="WP_189497158.1">
    <property type="nucleotide sequence ID" value="NZ_BMZH01000005.1"/>
</dbReference>
<keyword evidence="3" id="KW-0804">Transcription</keyword>
<keyword evidence="6" id="KW-1185">Reference proteome</keyword>
<evidence type="ECO:0000256" key="1">
    <source>
        <dbReference type="ARBA" id="ARBA00023015"/>
    </source>
</evidence>
<evidence type="ECO:0000256" key="3">
    <source>
        <dbReference type="ARBA" id="ARBA00023163"/>
    </source>
</evidence>
<dbReference type="PANTHER" id="PTHR33164:SF64">
    <property type="entry name" value="TRANSCRIPTIONAL REGULATOR SLYA"/>
    <property type="match status" value="1"/>
</dbReference>
<comment type="caution">
    <text evidence="5">The sequence shown here is derived from an EMBL/GenBank/DDBJ whole genome shotgun (WGS) entry which is preliminary data.</text>
</comment>
<accession>A0A8J3CR70</accession>
<dbReference type="EMBL" id="BMZH01000005">
    <property type="protein sequence ID" value="GHA93530.1"/>
    <property type="molecule type" value="Genomic_DNA"/>
</dbReference>
<dbReference type="InterPro" id="IPR036388">
    <property type="entry name" value="WH-like_DNA-bd_sf"/>
</dbReference>
<dbReference type="Gene3D" id="1.10.10.10">
    <property type="entry name" value="Winged helix-like DNA-binding domain superfamily/Winged helix DNA-binding domain"/>
    <property type="match status" value="1"/>
</dbReference>
<dbReference type="InterPro" id="IPR023187">
    <property type="entry name" value="Tscrpt_reg_MarR-type_CS"/>
</dbReference>
<keyword evidence="2" id="KW-0238">DNA-binding</keyword>
<dbReference type="GO" id="GO:0003700">
    <property type="term" value="F:DNA-binding transcription factor activity"/>
    <property type="evidence" value="ECO:0007669"/>
    <property type="project" value="InterPro"/>
</dbReference>
<evidence type="ECO:0000313" key="5">
    <source>
        <dbReference type="EMBL" id="GHA93530.1"/>
    </source>
</evidence>
<reference evidence="5" key="1">
    <citation type="journal article" date="2014" name="Int. J. Syst. Evol. Microbiol.">
        <title>Complete genome sequence of Corynebacterium casei LMG S-19264T (=DSM 44701T), isolated from a smear-ripened cheese.</title>
        <authorList>
            <consortium name="US DOE Joint Genome Institute (JGI-PGF)"/>
            <person name="Walter F."/>
            <person name="Albersmeier A."/>
            <person name="Kalinowski J."/>
            <person name="Ruckert C."/>
        </authorList>
    </citation>
    <scope>NUCLEOTIDE SEQUENCE</scope>
    <source>
        <strain evidence="5">KCTC 32513</strain>
    </source>
</reference>
<dbReference type="PROSITE" id="PS50995">
    <property type="entry name" value="HTH_MARR_2"/>
    <property type="match status" value="1"/>
</dbReference>
<protein>
    <recommendedName>
        <fullName evidence="4">HTH marR-type domain-containing protein</fullName>
    </recommendedName>
</protein>
<organism evidence="5 6">
    <name type="scientific">Algimonas arctica</name>
    <dbReference type="NCBI Taxonomy" id="1479486"/>
    <lineage>
        <taxon>Bacteria</taxon>
        <taxon>Pseudomonadati</taxon>
        <taxon>Pseudomonadota</taxon>
        <taxon>Alphaproteobacteria</taxon>
        <taxon>Maricaulales</taxon>
        <taxon>Robiginitomaculaceae</taxon>
        <taxon>Algimonas</taxon>
    </lineage>
</organism>
<gene>
    <name evidence="5" type="ORF">GCM10009069_15760</name>
</gene>
<dbReference type="SUPFAM" id="SSF46785">
    <property type="entry name" value="Winged helix' DNA-binding domain"/>
    <property type="match status" value="1"/>
</dbReference>
<keyword evidence="1" id="KW-0805">Transcription regulation</keyword>
<dbReference type="PANTHER" id="PTHR33164">
    <property type="entry name" value="TRANSCRIPTIONAL REGULATOR, MARR FAMILY"/>
    <property type="match status" value="1"/>
</dbReference>
<dbReference type="InterPro" id="IPR000835">
    <property type="entry name" value="HTH_MarR-typ"/>
</dbReference>
<name>A0A8J3CR70_9PROT</name>